<dbReference type="InParanoid" id="H3B6K2"/>
<dbReference type="EMBL" id="AFYH01082455">
    <property type="status" value="NOT_ANNOTATED_CDS"/>
    <property type="molecule type" value="Genomic_DNA"/>
</dbReference>
<dbReference type="GeneTree" id="ENSGT00530000068411"/>
<gene>
    <name evidence="2" type="primary">SI:CH211-250C4.3</name>
</gene>
<reference evidence="3" key="1">
    <citation type="submission" date="2011-08" db="EMBL/GenBank/DDBJ databases">
        <title>The draft genome of Latimeria chalumnae.</title>
        <authorList>
            <person name="Di Palma F."/>
            <person name="Alfoldi J."/>
            <person name="Johnson J."/>
            <person name="Berlin A."/>
            <person name="Gnerre S."/>
            <person name="Jaffe D."/>
            <person name="MacCallum I."/>
            <person name="Young S."/>
            <person name="Walker B.J."/>
            <person name="Lander E."/>
            <person name="Lindblad-Toh K."/>
        </authorList>
    </citation>
    <scope>NUCLEOTIDE SEQUENCE [LARGE SCALE GENOMIC DNA]</scope>
    <source>
        <strain evidence="3">Wild caught</strain>
    </source>
</reference>
<accession>H3B6K2</accession>
<dbReference type="EMBL" id="AFYH01082458">
    <property type="status" value="NOT_ANNOTATED_CDS"/>
    <property type="molecule type" value="Genomic_DNA"/>
</dbReference>
<evidence type="ECO:0008006" key="4">
    <source>
        <dbReference type="Google" id="ProtNLM"/>
    </source>
</evidence>
<dbReference type="AlphaFoldDB" id="H3B6K2"/>
<dbReference type="Bgee" id="ENSLACG00000015433">
    <property type="expression patterns" value="Expressed in pelvic fin"/>
</dbReference>
<dbReference type="EMBL" id="AFYH01082456">
    <property type="status" value="NOT_ANNOTATED_CDS"/>
    <property type="molecule type" value="Genomic_DNA"/>
</dbReference>
<reference evidence="2" key="3">
    <citation type="submission" date="2025-09" db="UniProtKB">
        <authorList>
            <consortium name="Ensembl"/>
        </authorList>
    </citation>
    <scope>IDENTIFICATION</scope>
</reference>
<evidence type="ECO:0000256" key="1">
    <source>
        <dbReference type="SAM" id="MobiDB-lite"/>
    </source>
</evidence>
<evidence type="ECO:0000313" key="3">
    <source>
        <dbReference type="Proteomes" id="UP000008672"/>
    </source>
</evidence>
<keyword evidence="3" id="KW-1185">Reference proteome</keyword>
<dbReference type="Ensembl" id="ENSLACT00000017652.1">
    <property type="protein sequence ID" value="ENSLACP00000017523.1"/>
    <property type="gene ID" value="ENSLACG00000015433.1"/>
</dbReference>
<evidence type="ECO:0000313" key="2">
    <source>
        <dbReference type="Ensembl" id="ENSLACP00000017523.1"/>
    </source>
</evidence>
<reference evidence="2" key="2">
    <citation type="submission" date="2025-08" db="UniProtKB">
        <authorList>
            <consortium name="Ensembl"/>
        </authorList>
    </citation>
    <scope>IDENTIFICATION</scope>
</reference>
<organism evidence="2 3">
    <name type="scientific">Latimeria chalumnae</name>
    <name type="common">Coelacanth</name>
    <dbReference type="NCBI Taxonomy" id="7897"/>
    <lineage>
        <taxon>Eukaryota</taxon>
        <taxon>Metazoa</taxon>
        <taxon>Chordata</taxon>
        <taxon>Craniata</taxon>
        <taxon>Vertebrata</taxon>
        <taxon>Euteleostomi</taxon>
        <taxon>Coelacanthiformes</taxon>
        <taxon>Coelacanthidae</taxon>
        <taxon>Latimeria</taxon>
    </lineage>
</organism>
<sequence length="365" mass="40701">MKSCPEMEGAHTQSCKDQSAKNHGTERAQAILESDDILTFSACEEIRPPSMCFSQNQEDISKNTDKEEDISTAEIPQAVSMDDSEPFTNDFKEPFVDMHKARLHEQPLKKYSTSDSLDEYMDECCRLSEVNQGNVKALGSGLGYLEHICQLIEKIGQLQEHNLRLQKQICGLQEEMKVKQTKEEYFLQYCSCGAASFLHKPYQEDQKVCSLKNGPHSAAVFPGNLSGLSAIPEIIGTCLGKVYLITGADKQTELGNGAAVAVFRKTSSCKNCEKNVVRHVCERADGQTAHHQGQPMRRVSDTACQVENPGWGRVRDLVKKTKFRNQNKLGSSSGAWKQSCPQLYRPDIASSDLRKKDRRSMIALG</sequence>
<dbReference type="OMA" id="LGESHAW"/>
<dbReference type="EMBL" id="AFYH01082452">
    <property type="status" value="NOT_ANNOTATED_CDS"/>
    <property type="molecule type" value="Genomic_DNA"/>
</dbReference>
<dbReference type="Proteomes" id="UP000008672">
    <property type="component" value="Unassembled WGS sequence"/>
</dbReference>
<protein>
    <recommendedName>
        <fullName evidence="4">DUF4657 domain-containing protein</fullName>
    </recommendedName>
</protein>
<name>H3B6K2_LATCH</name>
<dbReference type="HOGENOM" id="CLU_064869_0_0_1"/>
<dbReference type="eggNOG" id="ENOG502RG07">
    <property type="taxonomic scope" value="Eukaryota"/>
</dbReference>
<dbReference type="EMBL" id="AFYH01082454">
    <property type="status" value="NOT_ANNOTATED_CDS"/>
    <property type="molecule type" value="Genomic_DNA"/>
</dbReference>
<dbReference type="EMBL" id="AFYH01082453">
    <property type="status" value="NOT_ANNOTATED_CDS"/>
    <property type="molecule type" value="Genomic_DNA"/>
</dbReference>
<feature type="region of interest" description="Disordered" evidence="1">
    <location>
        <begin position="1"/>
        <end position="26"/>
    </location>
</feature>
<proteinExistence type="predicted"/>
<dbReference type="EMBL" id="AFYH01082457">
    <property type="status" value="NOT_ANNOTATED_CDS"/>
    <property type="molecule type" value="Genomic_DNA"/>
</dbReference>